<organism evidence="3 4">
    <name type="scientific">Merluccius polli</name>
    <name type="common">Benguela hake</name>
    <name type="synonym">Merluccius cadenati</name>
    <dbReference type="NCBI Taxonomy" id="89951"/>
    <lineage>
        <taxon>Eukaryota</taxon>
        <taxon>Metazoa</taxon>
        <taxon>Chordata</taxon>
        <taxon>Craniata</taxon>
        <taxon>Vertebrata</taxon>
        <taxon>Euteleostomi</taxon>
        <taxon>Actinopterygii</taxon>
        <taxon>Neopterygii</taxon>
        <taxon>Teleostei</taxon>
        <taxon>Neoteleostei</taxon>
        <taxon>Acanthomorphata</taxon>
        <taxon>Zeiogadaria</taxon>
        <taxon>Gadariae</taxon>
        <taxon>Gadiformes</taxon>
        <taxon>Gadoidei</taxon>
        <taxon>Merlucciidae</taxon>
        <taxon>Merluccius</taxon>
    </lineage>
</organism>
<dbReference type="Proteomes" id="UP001174136">
    <property type="component" value="Unassembled WGS sequence"/>
</dbReference>
<dbReference type="InterPro" id="IPR012317">
    <property type="entry name" value="Poly(ADP-ribose)pol_cat_dom"/>
</dbReference>
<evidence type="ECO:0000256" key="1">
    <source>
        <dbReference type="ARBA" id="ARBA00024347"/>
    </source>
</evidence>
<name>A0AA47P671_MERPO</name>
<dbReference type="Gene3D" id="3.90.175.10">
    <property type="entry name" value="Diphtheria Toxin, domain 1"/>
    <property type="match status" value="1"/>
</dbReference>
<dbReference type="AlphaFoldDB" id="A0AA47P671"/>
<dbReference type="PANTHER" id="PTHR36542">
    <property type="entry name" value="GIG2-LIKE PROTEIN DRED-RELATED"/>
    <property type="match status" value="1"/>
</dbReference>
<keyword evidence="4" id="KW-1185">Reference proteome</keyword>
<dbReference type="EMBL" id="JAOPHQ010001987">
    <property type="protein sequence ID" value="KAK0149013.1"/>
    <property type="molecule type" value="Genomic_DNA"/>
</dbReference>
<protein>
    <recommendedName>
        <fullName evidence="2">PARP catalytic domain-containing protein</fullName>
    </recommendedName>
</protein>
<feature type="domain" description="PARP catalytic" evidence="2">
    <location>
        <begin position="14"/>
        <end position="144"/>
    </location>
</feature>
<comment type="similarity">
    <text evidence="1">Belongs to the ARTD/PARP family.</text>
</comment>
<comment type="caution">
    <text evidence="3">The sequence shown here is derived from an EMBL/GenBank/DDBJ whole genome shotgun (WGS) entry which is preliminary data.</text>
</comment>
<dbReference type="SUPFAM" id="SSF56399">
    <property type="entry name" value="ADP-ribosylation"/>
    <property type="match status" value="1"/>
</dbReference>
<evidence type="ECO:0000313" key="3">
    <source>
        <dbReference type="EMBL" id="KAK0149013.1"/>
    </source>
</evidence>
<accession>A0AA47P671</accession>
<dbReference type="Pfam" id="PF00644">
    <property type="entry name" value="PARP"/>
    <property type="match status" value="1"/>
</dbReference>
<dbReference type="PANTHER" id="PTHR36542:SF2">
    <property type="entry name" value="GIG2-LIKE PROTEIN DRED-RELATED"/>
    <property type="match status" value="1"/>
</dbReference>
<proteinExistence type="inferred from homology"/>
<reference evidence="3" key="1">
    <citation type="journal article" date="2023" name="Front. Mar. Sci.">
        <title>A new Merluccius polli reference genome to investigate the effects of global change in West African waters.</title>
        <authorList>
            <person name="Mateo J.L."/>
            <person name="Blanco-Fernandez C."/>
            <person name="Garcia-Vazquez E."/>
            <person name="Machado-Schiaffino G."/>
        </authorList>
    </citation>
    <scope>NUCLEOTIDE SEQUENCE</scope>
    <source>
        <strain evidence="3">C29</strain>
        <tissue evidence="3">Fin</tissue>
    </source>
</reference>
<sequence length="211" mass="23914">MIPDLVGVSIAHTNSPDIMHVLRLTRSKLQSTFGTFFSKMYQTCQISWEEDDFELPYGVKKMGHLMPNCGKTYLMYHGTSRANAQAIMSNGFRQSQKGMLGPGVYLSRDLNKASRYPLELLDSERVVLRVKVNVGNVIAINSQNHPRQYTWHDARYGEVFDTAWCPPNCGMTKSGLEEDCVWDPQRIEVVKCIYPKQRGFPSGYSGSSAYK</sequence>
<gene>
    <name evidence="3" type="ORF">N1851_010547</name>
</gene>
<evidence type="ECO:0000313" key="4">
    <source>
        <dbReference type="Proteomes" id="UP001174136"/>
    </source>
</evidence>
<dbReference type="GO" id="GO:0003950">
    <property type="term" value="F:NAD+ poly-ADP-ribosyltransferase activity"/>
    <property type="evidence" value="ECO:0007669"/>
    <property type="project" value="InterPro"/>
</dbReference>
<evidence type="ECO:0000259" key="2">
    <source>
        <dbReference type="Pfam" id="PF00644"/>
    </source>
</evidence>
<dbReference type="GO" id="GO:0005737">
    <property type="term" value="C:cytoplasm"/>
    <property type="evidence" value="ECO:0007669"/>
    <property type="project" value="TreeGrafter"/>
</dbReference>